<sequence length="112" mass="12675">MRHFLSQHAHNGGCQDAFKKPLIRTQLVPGPDSTAYPHSVFKVGLSSESWVLDPAGCQYGFREVLVLYNTYLLGRQGTILAGPEPYHWTETKDLDYFEPLPVLRRTTAQRAD</sequence>
<reference evidence="1 2" key="1">
    <citation type="submission" date="2023-01" db="EMBL/GenBank/DDBJ databases">
        <title>Analysis of 21 Apiospora genomes using comparative genomics revels a genus with tremendous synthesis potential of carbohydrate active enzymes and secondary metabolites.</title>
        <authorList>
            <person name="Sorensen T."/>
        </authorList>
    </citation>
    <scope>NUCLEOTIDE SEQUENCE [LARGE SCALE GENOMIC DNA]</scope>
    <source>
        <strain evidence="1 2">CBS 33761</strain>
    </source>
</reference>
<gene>
    <name evidence="1" type="ORF">PG993_008109</name>
</gene>
<comment type="caution">
    <text evidence="1">The sequence shown here is derived from an EMBL/GenBank/DDBJ whole genome shotgun (WGS) entry which is preliminary data.</text>
</comment>
<accession>A0ABR1SZE7</accession>
<evidence type="ECO:0000313" key="1">
    <source>
        <dbReference type="EMBL" id="KAK8039698.1"/>
    </source>
</evidence>
<keyword evidence="2" id="KW-1185">Reference proteome</keyword>
<name>A0ABR1SZE7_9PEZI</name>
<dbReference type="EMBL" id="JAQQWK010000006">
    <property type="protein sequence ID" value="KAK8039698.1"/>
    <property type="molecule type" value="Genomic_DNA"/>
</dbReference>
<organism evidence="1 2">
    <name type="scientific">Apiospora rasikravindrae</name>
    <dbReference type="NCBI Taxonomy" id="990691"/>
    <lineage>
        <taxon>Eukaryota</taxon>
        <taxon>Fungi</taxon>
        <taxon>Dikarya</taxon>
        <taxon>Ascomycota</taxon>
        <taxon>Pezizomycotina</taxon>
        <taxon>Sordariomycetes</taxon>
        <taxon>Xylariomycetidae</taxon>
        <taxon>Amphisphaeriales</taxon>
        <taxon>Apiosporaceae</taxon>
        <taxon>Apiospora</taxon>
    </lineage>
</organism>
<proteinExistence type="predicted"/>
<evidence type="ECO:0000313" key="2">
    <source>
        <dbReference type="Proteomes" id="UP001444661"/>
    </source>
</evidence>
<dbReference type="Proteomes" id="UP001444661">
    <property type="component" value="Unassembled WGS sequence"/>
</dbReference>
<protein>
    <submittedName>
        <fullName evidence="1">Uncharacterized protein</fullName>
    </submittedName>
</protein>